<proteinExistence type="predicted"/>
<evidence type="ECO:0000313" key="2">
    <source>
        <dbReference type="EMBL" id="CAJ1050813.1"/>
    </source>
</evidence>
<reference evidence="2" key="1">
    <citation type="submission" date="2023-08" db="EMBL/GenBank/DDBJ databases">
        <authorList>
            <person name="Alioto T."/>
            <person name="Alioto T."/>
            <person name="Gomez Garrido J."/>
        </authorList>
    </citation>
    <scope>NUCLEOTIDE SEQUENCE</scope>
</reference>
<feature type="compositionally biased region" description="Acidic residues" evidence="1">
    <location>
        <begin position="116"/>
        <end position="130"/>
    </location>
</feature>
<sequence>MSVLRPITFLSTGDSFTTIATSFHLGVSTVAQIVRETCDTIWEQLKDTHMLCPDRDRWMSIAGQLDVPPPSLLPAAPELGPLPYVVVGDEAFPMKPHLLRPYSGRRLPENTQNRDDEPDEDEVGVEDEEESILRPLGNLRGNRASNESQRIRDTFRRYFNSPAGQVPWQYAHVNRGTRLGRSLARAVVEP</sequence>
<dbReference type="EMBL" id="OY660865">
    <property type="protein sequence ID" value="CAJ1050813.1"/>
    <property type="molecule type" value="Genomic_DNA"/>
</dbReference>
<name>A0AAV1EQJ3_XYRNO</name>
<organism evidence="2 3">
    <name type="scientific">Xyrichtys novacula</name>
    <name type="common">Pearly razorfish</name>
    <name type="synonym">Hemipteronotus novacula</name>
    <dbReference type="NCBI Taxonomy" id="13765"/>
    <lineage>
        <taxon>Eukaryota</taxon>
        <taxon>Metazoa</taxon>
        <taxon>Chordata</taxon>
        <taxon>Craniata</taxon>
        <taxon>Vertebrata</taxon>
        <taxon>Euteleostomi</taxon>
        <taxon>Actinopterygii</taxon>
        <taxon>Neopterygii</taxon>
        <taxon>Teleostei</taxon>
        <taxon>Neoteleostei</taxon>
        <taxon>Acanthomorphata</taxon>
        <taxon>Eupercaria</taxon>
        <taxon>Labriformes</taxon>
        <taxon>Labridae</taxon>
        <taxon>Xyrichtys</taxon>
    </lineage>
</organism>
<feature type="region of interest" description="Disordered" evidence="1">
    <location>
        <begin position="98"/>
        <end position="131"/>
    </location>
</feature>
<gene>
    <name evidence="2" type="ORF">XNOV1_A033616</name>
</gene>
<dbReference type="AlphaFoldDB" id="A0AAV1EQJ3"/>
<evidence type="ECO:0000313" key="3">
    <source>
        <dbReference type="Proteomes" id="UP001178508"/>
    </source>
</evidence>
<dbReference type="Proteomes" id="UP001178508">
    <property type="component" value="Chromosome 2"/>
</dbReference>
<protein>
    <submittedName>
        <fullName evidence="2">Protein ALP1-like</fullName>
    </submittedName>
</protein>
<feature type="compositionally biased region" description="Basic and acidic residues" evidence="1">
    <location>
        <begin position="106"/>
        <end position="115"/>
    </location>
</feature>
<accession>A0AAV1EQJ3</accession>
<evidence type="ECO:0000256" key="1">
    <source>
        <dbReference type="SAM" id="MobiDB-lite"/>
    </source>
</evidence>
<keyword evidence="3" id="KW-1185">Reference proteome</keyword>